<dbReference type="Proteomes" id="UP000031036">
    <property type="component" value="Unassembled WGS sequence"/>
</dbReference>
<feature type="transmembrane region" description="Helical" evidence="11">
    <location>
        <begin position="274"/>
        <end position="298"/>
    </location>
</feature>
<evidence type="ECO:0000256" key="1">
    <source>
        <dbReference type="ARBA" id="ARBA00004653"/>
    </source>
</evidence>
<keyword evidence="4 11" id="KW-0812">Transmembrane</keyword>
<name>A0A0B2VF76_TOXCA</name>
<evidence type="ECO:0000313" key="13">
    <source>
        <dbReference type="Proteomes" id="UP000031036"/>
    </source>
</evidence>
<dbReference type="GO" id="GO:0046964">
    <property type="term" value="F:3'-phosphoadenosine 5'-phosphosulfate transmembrane transporter activity"/>
    <property type="evidence" value="ECO:0007669"/>
    <property type="project" value="TreeGrafter"/>
</dbReference>
<dbReference type="PANTHER" id="PTHR10778:SF8">
    <property type="entry name" value="ADENOSINE 3'-PHOSPHO 5'-PHOSPHOSULFATE TRANSPORTER 2"/>
    <property type="match status" value="1"/>
</dbReference>
<comment type="subcellular location">
    <subcellularLocation>
        <location evidence="1">Golgi apparatus membrane</location>
        <topology evidence="1">Multi-pass membrane protein</topology>
    </subcellularLocation>
</comment>
<keyword evidence="3" id="KW-0813">Transport</keyword>
<comment type="caution">
    <text evidence="12">The sequence shown here is derived from an EMBL/GenBank/DDBJ whole genome shotgun (WGS) entry which is preliminary data.</text>
</comment>
<feature type="transmembrane region" description="Helical" evidence="11">
    <location>
        <begin position="237"/>
        <end position="254"/>
    </location>
</feature>
<evidence type="ECO:0000256" key="6">
    <source>
        <dbReference type="ARBA" id="ARBA00023136"/>
    </source>
</evidence>
<dbReference type="GO" id="GO:0005789">
    <property type="term" value="C:endoplasmic reticulum membrane"/>
    <property type="evidence" value="ECO:0007669"/>
    <property type="project" value="TreeGrafter"/>
</dbReference>
<dbReference type="AlphaFoldDB" id="A0A0B2VF76"/>
<protein>
    <recommendedName>
        <fullName evidence="7">Adenosine 3'-phospho 5'-phosphosulfate transporter 2</fullName>
    </recommendedName>
    <alternativeName>
        <fullName evidence="8">PAPS transporter 2</fullName>
    </alternativeName>
    <alternativeName>
        <fullName evidence="9">Solute carrier family 35 member B3 homolog</fullName>
    </alternativeName>
</protein>
<feature type="region of interest" description="Disordered" evidence="10">
    <location>
        <begin position="29"/>
        <end position="65"/>
    </location>
</feature>
<comment type="similarity">
    <text evidence="2">Belongs to the nucleotide-sugar transporter family. SLC35B subfamily.</text>
</comment>
<feature type="transmembrane region" description="Helical" evidence="11">
    <location>
        <begin position="130"/>
        <end position="148"/>
    </location>
</feature>
<organism evidence="12 13">
    <name type="scientific">Toxocara canis</name>
    <name type="common">Canine roundworm</name>
    <dbReference type="NCBI Taxonomy" id="6265"/>
    <lineage>
        <taxon>Eukaryota</taxon>
        <taxon>Metazoa</taxon>
        <taxon>Ecdysozoa</taxon>
        <taxon>Nematoda</taxon>
        <taxon>Chromadorea</taxon>
        <taxon>Rhabditida</taxon>
        <taxon>Spirurina</taxon>
        <taxon>Ascaridomorpha</taxon>
        <taxon>Ascaridoidea</taxon>
        <taxon>Toxocaridae</taxon>
        <taxon>Toxocara</taxon>
    </lineage>
</organism>
<dbReference type="GO" id="GO:0000139">
    <property type="term" value="C:Golgi membrane"/>
    <property type="evidence" value="ECO:0007669"/>
    <property type="project" value="UniProtKB-SubCell"/>
</dbReference>
<evidence type="ECO:0000313" key="12">
    <source>
        <dbReference type="EMBL" id="KHN79650.1"/>
    </source>
</evidence>
<proteinExistence type="inferred from homology"/>
<feature type="transmembrane region" description="Helical" evidence="11">
    <location>
        <begin position="360"/>
        <end position="388"/>
    </location>
</feature>
<dbReference type="InterPro" id="IPR013657">
    <property type="entry name" value="SCL35B1-4/HUT1"/>
</dbReference>
<feature type="compositionally biased region" description="Basic and acidic residues" evidence="10">
    <location>
        <begin position="34"/>
        <end position="48"/>
    </location>
</feature>
<evidence type="ECO:0000256" key="9">
    <source>
        <dbReference type="ARBA" id="ARBA00042729"/>
    </source>
</evidence>
<evidence type="ECO:0000256" key="2">
    <source>
        <dbReference type="ARBA" id="ARBA00010694"/>
    </source>
</evidence>
<keyword evidence="13" id="KW-1185">Reference proteome</keyword>
<evidence type="ECO:0000256" key="10">
    <source>
        <dbReference type="SAM" id="MobiDB-lite"/>
    </source>
</evidence>
<evidence type="ECO:0000256" key="5">
    <source>
        <dbReference type="ARBA" id="ARBA00022989"/>
    </source>
</evidence>
<evidence type="ECO:0000256" key="4">
    <source>
        <dbReference type="ARBA" id="ARBA00022692"/>
    </source>
</evidence>
<feature type="transmembrane region" description="Helical" evidence="11">
    <location>
        <begin position="169"/>
        <end position="189"/>
    </location>
</feature>
<feature type="transmembrane region" description="Helical" evidence="11">
    <location>
        <begin position="319"/>
        <end position="340"/>
    </location>
</feature>
<dbReference type="EMBL" id="JPKZ01001879">
    <property type="protein sequence ID" value="KHN79650.1"/>
    <property type="molecule type" value="Genomic_DNA"/>
</dbReference>
<feature type="transmembrane region" description="Helical" evidence="11">
    <location>
        <begin position="201"/>
        <end position="225"/>
    </location>
</feature>
<sequence>MSGAKANKDSEVGEVKECIVVDQDLVDEVNGSKSGKDMGKDENEEVHIESTTPEEENSKVASTQETRDGMLPFTRSKKPTVVPITIVGIDLTRRQPKWIQFCALSFGVFVFYIGYGYVQELIFRLDGMKPFGLYLTFIQFILYSLFAFTEGKIHGDTERRIPLTTYIQLAFYTVATMGLSNASVGYLNYPTQVIFKCCKLIPVLIGGIIIQASLMSFGLIIFTLADSKVAPNFDPRGYVMICLALLADAIIGNVQEKAMHTYGATNNEVVFYSYTIGCVYIFGGLLMTAQLVDAFIFFMQAMISCLYDADAISNSWKTYGYALLFSTLGYLGINVVLSLVRTSGALLAVTVTTVRKAVTIILSFLLFAKPFTITYLWGGLIVLFSIYLNLYNKNRSKWNPVLFRWVSYVTGADQIARSTYRAAEIM</sequence>
<keyword evidence="6 11" id="KW-0472">Membrane</keyword>
<evidence type="ECO:0000256" key="11">
    <source>
        <dbReference type="SAM" id="Phobius"/>
    </source>
</evidence>
<evidence type="ECO:0000256" key="7">
    <source>
        <dbReference type="ARBA" id="ARBA00039669"/>
    </source>
</evidence>
<reference evidence="12 13" key="1">
    <citation type="submission" date="2014-11" db="EMBL/GenBank/DDBJ databases">
        <title>Genetic blueprint of the zoonotic pathogen Toxocara canis.</title>
        <authorList>
            <person name="Zhu X.-Q."/>
            <person name="Korhonen P.K."/>
            <person name="Cai H."/>
            <person name="Young N.D."/>
            <person name="Nejsum P."/>
            <person name="von Samson-Himmelstjerna G."/>
            <person name="Boag P.R."/>
            <person name="Tan P."/>
            <person name="Li Q."/>
            <person name="Min J."/>
            <person name="Yang Y."/>
            <person name="Wang X."/>
            <person name="Fang X."/>
            <person name="Hall R.S."/>
            <person name="Hofmann A."/>
            <person name="Sternberg P.W."/>
            <person name="Jex A.R."/>
            <person name="Gasser R.B."/>
        </authorList>
    </citation>
    <scope>NUCLEOTIDE SEQUENCE [LARGE SCALE GENOMIC DNA]</scope>
    <source>
        <strain evidence="12">PN_DK_2014</strain>
    </source>
</reference>
<dbReference type="Pfam" id="PF08449">
    <property type="entry name" value="UAA"/>
    <property type="match status" value="1"/>
</dbReference>
<dbReference type="OrthoDB" id="438495at2759"/>
<dbReference type="STRING" id="6265.A0A0B2VF76"/>
<evidence type="ECO:0000256" key="3">
    <source>
        <dbReference type="ARBA" id="ARBA00022448"/>
    </source>
</evidence>
<gene>
    <name evidence="12" type="primary">pst-2</name>
    <name evidence="12" type="ORF">Tcan_11793</name>
</gene>
<feature type="transmembrane region" description="Helical" evidence="11">
    <location>
        <begin position="98"/>
        <end position="118"/>
    </location>
</feature>
<keyword evidence="5 11" id="KW-1133">Transmembrane helix</keyword>
<dbReference type="PANTHER" id="PTHR10778">
    <property type="entry name" value="SOLUTE CARRIER FAMILY 35 MEMBER B"/>
    <property type="match status" value="1"/>
</dbReference>
<accession>A0A0B2VF76</accession>
<evidence type="ECO:0000256" key="8">
    <source>
        <dbReference type="ARBA" id="ARBA00041866"/>
    </source>
</evidence>